<dbReference type="InterPro" id="IPR052181">
    <property type="entry name" value="5hmC_binding"/>
</dbReference>
<sequence>MPPKKKQKVSTDTESTKKATKKVSVSYSHWLMKSEPESRFENGVDMKFSIEDLQKCSNQTDCWDGVRNYQARNFMRDQMKVGNKIFFYHSNCKVPGIAGICQIVKEGYPDHTAFDKKDPHYDKLSDPKNPRWYMVDVKFERMLKRFIPLSELKALYLKHKQSDGPLKNLALFTAARLSVQPITSEEWNFIMELENKESTA</sequence>
<keyword evidence="4" id="KW-0597">Phosphoprotein</keyword>
<dbReference type="Gene3D" id="3.10.590.10">
    <property type="entry name" value="ph1033 like domains"/>
    <property type="match status" value="1"/>
</dbReference>
<dbReference type="InterPro" id="IPR047197">
    <property type="entry name" value="THYN1-like_EVE"/>
</dbReference>
<organism evidence="7 8">
    <name type="scientific">Acanthosepion pharaonis</name>
    <name type="common">Pharaoh cuttlefish</name>
    <name type="synonym">Sepia pharaonis</name>
    <dbReference type="NCBI Taxonomy" id="158019"/>
    <lineage>
        <taxon>Eukaryota</taxon>
        <taxon>Metazoa</taxon>
        <taxon>Spiralia</taxon>
        <taxon>Lophotrochozoa</taxon>
        <taxon>Mollusca</taxon>
        <taxon>Cephalopoda</taxon>
        <taxon>Coleoidea</taxon>
        <taxon>Decapodiformes</taxon>
        <taxon>Sepiida</taxon>
        <taxon>Sepiina</taxon>
        <taxon>Sepiidae</taxon>
        <taxon>Acanthosepion</taxon>
    </lineage>
</organism>
<reference evidence="7" key="1">
    <citation type="submission" date="2021-01" db="EMBL/GenBank/DDBJ databases">
        <authorList>
            <person name="Li R."/>
            <person name="Bekaert M."/>
        </authorList>
    </citation>
    <scope>NUCLEOTIDE SEQUENCE</scope>
    <source>
        <strain evidence="7">Farmed</strain>
    </source>
</reference>
<dbReference type="CDD" id="cd21133">
    <property type="entry name" value="EVE"/>
    <property type="match status" value="1"/>
</dbReference>
<evidence type="ECO:0000313" key="7">
    <source>
        <dbReference type="EMBL" id="CAE1238251.1"/>
    </source>
</evidence>
<dbReference type="PANTHER" id="PTHR14087:SF7">
    <property type="entry name" value="THYMOCYTE NUCLEAR PROTEIN 1"/>
    <property type="match status" value="1"/>
</dbReference>
<evidence type="ECO:0000256" key="5">
    <source>
        <dbReference type="ARBA" id="ARBA00023242"/>
    </source>
</evidence>
<dbReference type="FunFam" id="3.10.590.10:FF:000003">
    <property type="entry name" value="Thymocyte nuclear protein 1"/>
    <property type="match status" value="1"/>
</dbReference>
<proteinExistence type="predicted"/>
<dbReference type="GO" id="GO:0005634">
    <property type="term" value="C:nucleus"/>
    <property type="evidence" value="ECO:0007669"/>
    <property type="project" value="UniProtKB-SubCell"/>
</dbReference>
<evidence type="ECO:0000256" key="3">
    <source>
        <dbReference type="ARBA" id="ARBA00014654"/>
    </source>
</evidence>
<dbReference type="Proteomes" id="UP000597762">
    <property type="component" value="Unassembled WGS sequence"/>
</dbReference>
<evidence type="ECO:0000256" key="1">
    <source>
        <dbReference type="ARBA" id="ARBA00002530"/>
    </source>
</evidence>
<comment type="subcellular location">
    <subcellularLocation>
        <location evidence="2">Nucleus</location>
    </subcellularLocation>
</comment>
<keyword evidence="8" id="KW-1185">Reference proteome</keyword>
<evidence type="ECO:0000256" key="2">
    <source>
        <dbReference type="ARBA" id="ARBA00004123"/>
    </source>
</evidence>
<dbReference type="Pfam" id="PF01878">
    <property type="entry name" value="EVE"/>
    <property type="match status" value="1"/>
</dbReference>
<dbReference type="SUPFAM" id="SSF88697">
    <property type="entry name" value="PUA domain-like"/>
    <property type="match status" value="1"/>
</dbReference>
<dbReference type="InterPro" id="IPR002740">
    <property type="entry name" value="EVE_domain"/>
</dbReference>
<comment type="function">
    <text evidence="1">Specifically binds 5-hydroxymethylcytosine (5hmC), suggesting that it acts as a specific reader of 5hmC.</text>
</comment>
<dbReference type="InterPro" id="IPR015947">
    <property type="entry name" value="PUA-like_sf"/>
</dbReference>
<evidence type="ECO:0000259" key="6">
    <source>
        <dbReference type="Pfam" id="PF01878"/>
    </source>
</evidence>
<dbReference type="AlphaFoldDB" id="A0A812BQU7"/>
<evidence type="ECO:0000313" key="8">
    <source>
        <dbReference type="Proteomes" id="UP000597762"/>
    </source>
</evidence>
<accession>A0A812BQU7</accession>
<feature type="domain" description="EVE" evidence="6">
    <location>
        <begin position="29"/>
        <end position="193"/>
    </location>
</feature>
<gene>
    <name evidence="7" type="ORF">SPHA_21193</name>
</gene>
<keyword evidence="5" id="KW-0539">Nucleus</keyword>
<name>A0A812BQU7_ACAPH</name>
<comment type="caution">
    <text evidence="7">The sequence shown here is derived from an EMBL/GenBank/DDBJ whole genome shotgun (WGS) entry which is preliminary data.</text>
</comment>
<dbReference type="EMBL" id="CAHIKZ030000779">
    <property type="protein sequence ID" value="CAE1238251.1"/>
    <property type="molecule type" value="Genomic_DNA"/>
</dbReference>
<dbReference type="OrthoDB" id="41445at2759"/>
<dbReference type="PANTHER" id="PTHR14087">
    <property type="entry name" value="THYMOCYTE NUCLEAR PROTEIN 1"/>
    <property type="match status" value="1"/>
</dbReference>
<protein>
    <recommendedName>
        <fullName evidence="3">Thymocyte nuclear protein 1</fullName>
    </recommendedName>
</protein>
<evidence type="ECO:0000256" key="4">
    <source>
        <dbReference type="ARBA" id="ARBA00022553"/>
    </source>
</evidence>